<dbReference type="EMBL" id="CALNXI010004611">
    <property type="protein sequence ID" value="CAH3196167.1"/>
    <property type="molecule type" value="Genomic_DNA"/>
</dbReference>
<dbReference type="SUPFAM" id="SSF57414">
    <property type="entry name" value="Hairpin loop containing domain-like"/>
    <property type="match status" value="1"/>
</dbReference>
<dbReference type="SUPFAM" id="SSF49785">
    <property type="entry name" value="Galactose-binding domain-like"/>
    <property type="match status" value="1"/>
</dbReference>
<protein>
    <recommendedName>
        <fullName evidence="6">F5/8 type C domain-containing protein</fullName>
    </recommendedName>
</protein>
<dbReference type="PROSITE" id="PS50948">
    <property type="entry name" value="PAN"/>
    <property type="match status" value="1"/>
</dbReference>
<keyword evidence="5" id="KW-1185">Reference proteome</keyword>
<name>A0ABN8SY15_9CNID</name>
<dbReference type="Gene3D" id="3.50.4.10">
    <property type="entry name" value="Hepatocyte Growth Factor"/>
    <property type="match status" value="1"/>
</dbReference>
<evidence type="ECO:0000259" key="3">
    <source>
        <dbReference type="PROSITE" id="PS50948"/>
    </source>
</evidence>
<feature type="domain" description="F5/8 type C" evidence="2">
    <location>
        <begin position="161"/>
        <end position="276"/>
    </location>
</feature>
<dbReference type="PROSITE" id="PS50022">
    <property type="entry name" value="FA58C_3"/>
    <property type="match status" value="1"/>
</dbReference>
<feature type="chain" id="PRO_5045551339" description="F5/8 type C domain-containing protein" evidence="1">
    <location>
        <begin position="23"/>
        <end position="276"/>
    </location>
</feature>
<sequence length="276" mass="31630">MKFTCIILLHALICWFFKMTIASQCKAASYSIQDHVLINHVIKAGPAELIEHCISRCIEHTGCHSSNFYRISKWCELNDKTHASHPEDMRQVPFTNYMENTLRPLQLPLTCRFDSDCGRSLFCFLSKCVGEFGYYLILLCPPFYLLKAFTDLPFFFLFTVCSIHALGMESNALPNSSITASSWIRHPSHDPWLARLNNVPKHGSTGSWSAKFNKTGEWLQVDLGEERLLTNLSTQGRPSMDQWVESYNISFSSDSVKWESYKENNAVKVCDRDFIS</sequence>
<dbReference type="CDD" id="cd00057">
    <property type="entry name" value="FA58C"/>
    <property type="match status" value="1"/>
</dbReference>
<dbReference type="Gene3D" id="2.60.120.260">
    <property type="entry name" value="Galactose-binding domain-like"/>
    <property type="match status" value="1"/>
</dbReference>
<evidence type="ECO:0008006" key="6">
    <source>
        <dbReference type="Google" id="ProtNLM"/>
    </source>
</evidence>
<dbReference type="PANTHER" id="PTHR24543">
    <property type="entry name" value="MULTICOPPER OXIDASE-RELATED"/>
    <property type="match status" value="1"/>
</dbReference>
<dbReference type="PANTHER" id="PTHR24543:SF291">
    <property type="entry name" value="SMOKE ALARM, ISOFORM D"/>
    <property type="match status" value="1"/>
</dbReference>
<dbReference type="InterPro" id="IPR003609">
    <property type="entry name" value="Pan_app"/>
</dbReference>
<proteinExistence type="predicted"/>
<reference evidence="4 5" key="1">
    <citation type="submission" date="2022-05" db="EMBL/GenBank/DDBJ databases">
        <authorList>
            <consortium name="Genoscope - CEA"/>
            <person name="William W."/>
        </authorList>
    </citation>
    <scope>NUCLEOTIDE SEQUENCE [LARGE SCALE GENOMIC DNA]</scope>
</reference>
<evidence type="ECO:0000313" key="4">
    <source>
        <dbReference type="EMBL" id="CAH3196167.1"/>
    </source>
</evidence>
<dbReference type="Proteomes" id="UP001159427">
    <property type="component" value="Unassembled WGS sequence"/>
</dbReference>
<feature type="signal peptide" evidence="1">
    <location>
        <begin position="1"/>
        <end position="22"/>
    </location>
</feature>
<accession>A0ABN8SY15</accession>
<dbReference type="Pfam" id="PF00754">
    <property type="entry name" value="F5_F8_type_C"/>
    <property type="match status" value="1"/>
</dbReference>
<keyword evidence="1" id="KW-0732">Signal</keyword>
<evidence type="ECO:0000259" key="2">
    <source>
        <dbReference type="PROSITE" id="PS50022"/>
    </source>
</evidence>
<evidence type="ECO:0000256" key="1">
    <source>
        <dbReference type="SAM" id="SignalP"/>
    </source>
</evidence>
<evidence type="ECO:0000313" key="5">
    <source>
        <dbReference type="Proteomes" id="UP001159427"/>
    </source>
</evidence>
<dbReference type="Pfam" id="PF00024">
    <property type="entry name" value="PAN_1"/>
    <property type="match status" value="1"/>
</dbReference>
<organism evidence="4 5">
    <name type="scientific">Porites evermanni</name>
    <dbReference type="NCBI Taxonomy" id="104178"/>
    <lineage>
        <taxon>Eukaryota</taxon>
        <taxon>Metazoa</taxon>
        <taxon>Cnidaria</taxon>
        <taxon>Anthozoa</taxon>
        <taxon>Hexacorallia</taxon>
        <taxon>Scleractinia</taxon>
        <taxon>Fungiina</taxon>
        <taxon>Poritidae</taxon>
        <taxon>Porites</taxon>
    </lineage>
</organism>
<gene>
    <name evidence="4" type="ORF">PEVE_00031972</name>
</gene>
<dbReference type="InterPro" id="IPR000421">
    <property type="entry name" value="FA58C"/>
</dbReference>
<feature type="domain" description="Apple" evidence="3">
    <location>
        <begin position="25"/>
        <end position="102"/>
    </location>
</feature>
<dbReference type="InterPro" id="IPR008979">
    <property type="entry name" value="Galactose-bd-like_sf"/>
</dbReference>
<comment type="caution">
    <text evidence="4">The sequence shown here is derived from an EMBL/GenBank/DDBJ whole genome shotgun (WGS) entry which is preliminary data.</text>
</comment>